<dbReference type="GO" id="GO:0005549">
    <property type="term" value="F:odorant binding"/>
    <property type="evidence" value="ECO:0007669"/>
    <property type="project" value="InterPro"/>
</dbReference>
<keyword evidence="6 10" id="KW-1133">Transmembrane helix</keyword>
<evidence type="ECO:0000313" key="11">
    <source>
        <dbReference type="RefSeq" id="XP_028149227.1"/>
    </source>
</evidence>
<evidence type="ECO:0000256" key="2">
    <source>
        <dbReference type="ARBA" id="ARBA00022475"/>
    </source>
</evidence>
<dbReference type="GO" id="GO:0005886">
    <property type="term" value="C:plasma membrane"/>
    <property type="evidence" value="ECO:0007669"/>
    <property type="project" value="UniProtKB-SubCell"/>
</dbReference>
<evidence type="ECO:0000256" key="1">
    <source>
        <dbReference type="ARBA" id="ARBA00004651"/>
    </source>
</evidence>
<dbReference type="RefSeq" id="XP_028149227.1">
    <property type="nucleotide sequence ID" value="XM_028293426.1"/>
</dbReference>
<dbReference type="PANTHER" id="PTHR21137:SF35">
    <property type="entry name" value="ODORANT RECEPTOR 19A-RELATED"/>
    <property type="match status" value="1"/>
</dbReference>
<evidence type="ECO:0000256" key="10">
    <source>
        <dbReference type="SAM" id="Phobius"/>
    </source>
</evidence>
<evidence type="ECO:0000256" key="9">
    <source>
        <dbReference type="ARBA" id="ARBA00023224"/>
    </source>
</evidence>
<dbReference type="AlphaFoldDB" id="A0A6P7GT67"/>
<feature type="transmembrane region" description="Helical" evidence="10">
    <location>
        <begin position="7"/>
        <end position="25"/>
    </location>
</feature>
<protein>
    <submittedName>
        <fullName evidence="11">Uncharacterized protein LOC114342606</fullName>
    </submittedName>
</protein>
<evidence type="ECO:0000256" key="8">
    <source>
        <dbReference type="ARBA" id="ARBA00023170"/>
    </source>
</evidence>
<feature type="transmembrane region" description="Helical" evidence="10">
    <location>
        <begin position="127"/>
        <end position="149"/>
    </location>
</feature>
<keyword evidence="2" id="KW-1003">Cell membrane</keyword>
<dbReference type="GO" id="GO:0007165">
    <property type="term" value="P:signal transduction"/>
    <property type="evidence" value="ECO:0007669"/>
    <property type="project" value="UniProtKB-KW"/>
</dbReference>
<keyword evidence="8" id="KW-0675">Receptor</keyword>
<dbReference type="PANTHER" id="PTHR21137">
    <property type="entry name" value="ODORANT RECEPTOR"/>
    <property type="match status" value="1"/>
</dbReference>
<feature type="non-terminal residue" evidence="11">
    <location>
        <position position="301"/>
    </location>
</feature>
<evidence type="ECO:0000256" key="5">
    <source>
        <dbReference type="ARBA" id="ARBA00022725"/>
    </source>
</evidence>
<feature type="transmembrane region" description="Helical" evidence="10">
    <location>
        <begin position="271"/>
        <end position="295"/>
    </location>
</feature>
<keyword evidence="7 10" id="KW-0472">Membrane</keyword>
<dbReference type="Pfam" id="PF02949">
    <property type="entry name" value="7tm_6"/>
    <property type="match status" value="1"/>
</dbReference>
<keyword evidence="5" id="KW-0552">Olfaction</keyword>
<keyword evidence="4 10" id="KW-0812">Transmembrane</keyword>
<keyword evidence="3" id="KW-0716">Sensory transduction</keyword>
<dbReference type="InParanoid" id="A0A6P7GT67"/>
<dbReference type="InterPro" id="IPR004117">
    <property type="entry name" value="7tm6_olfct_rcpt"/>
</dbReference>
<evidence type="ECO:0000256" key="6">
    <source>
        <dbReference type="ARBA" id="ARBA00022989"/>
    </source>
</evidence>
<accession>A0A6P7GT67</accession>
<gene>
    <name evidence="11" type="primary">LOC114342606</name>
</gene>
<sequence length="301" mass="35366">MSTKKRSIKACFSGNIITLKIVSLYPFESYSWTFKPYTWFCFIVFVVPIPVLSIYNIWIADPAERIKKMQNIFLVMELTAQIFKFLPFKMHPEDVRKSLEMWDSDIFNSYSKEDEKIVTDAMRNYKILFNVTLYGSLLSFSFYILSITFSPIRVMPIDMWLPFDALNNTFVYTVLCIFVYVSVYQGCAANAAGDTLLMGITYQSAIQIILLKRRFLFLRENIDNEIIRHCVESMDELSKQNLRNLLVYQYIVKNTAIYNEIYGYVKDIERLYSLTFFSQLLVSTVVICLSLFQLIKVRDLF</sequence>
<keyword evidence="9" id="KW-0807">Transducer</keyword>
<proteinExistence type="predicted"/>
<name>A0A6P7GT67_DIAVI</name>
<reference evidence="11" key="1">
    <citation type="submission" date="2025-08" db="UniProtKB">
        <authorList>
            <consortium name="RefSeq"/>
        </authorList>
    </citation>
    <scope>IDENTIFICATION</scope>
    <source>
        <tissue evidence="11">Whole insect</tissue>
    </source>
</reference>
<dbReference type="GO" id="GO:0004984">
    <property type="term" value="F:olfactory receptor activity"/>
    <property type="evidence" value="ECO:0007669"/>
    <property type="project" value="InterPro"/>
</dbReference>
<evidence type="ECO:0000256" key="7">
    <source>
        <dbReference type="ARBA" id="ARBA00023136"/>
    </source>
</evidence>
<evidence type="ECO:0000256" key="4">
    <source>
        <dbReference type="ARBA" id="ARBA00022692"/>
    </source>
</evidence>
<feature type="transmembrane region" description="Helical" evidence="10">
    <location>
        <begin position="169"/>
        <end position="192"/>
    </location>
</feature>
<feature type="transmembrane region" description="Helical" evidence="10">
    <location>
        <begin position="37"/>
        <end position="59"/>
    </location>
</feature>
<organism evidence="11">
    <name type="scientific">Diabrotica virgifera virgifera</name>
    <name type="common">western corn rootworm</name>
    <dbReference type="NCBI Taxonomy" id="50390"/>
    <lineage>
        <taxon>Eukaryota</taxon>
        <taxon>Metazoa</taxon>
        <taxon>Ecdysozoa</taxon>
        <taxon>Arthropoda</taxon>
        <taxon>Hexapoda</taxon>
        <taxon>Insecta</taxon>
        <taxon>Pterygota</taxon>
        <taxon>Neoptera</taxon>
        <taxon>Endopterygota</taxon>
        <taxon>Coleoptera</taxon>
        <taxon>Polyphaga</taxon>
        <taxon>Cucujiformia</taxon>
        <taxon>Chrysomeloidea</taxon>
        <taxon>Chrysomelidae</taxon>
        <taxon>Galerucinae</taxon>
        <taxon>Diabroticina</taxon>
        <taxon>Diabroticites</taxon>
        <taxon>Diabrotica</taxon>
    </lineage>
</organism>
<comment type="subcellular location">
    <subcellularLocation>
        <location evidence="1">Cell membrane</location>
        <topology evidence="1">Multi-pass membrane protein</topology>
    </subcellularLocation>
</comment>
<evidence type="ECO:0000256" key="3">
    <source>
        <dbReference type="ARBA" id="ARBA00022606"/>
    </source>
</evidence>